<dbReference type="Proteomes" id="UP000190897">
    <property type="component" value="Unassembled WGS sequence"/>
</dbReference>
<name>A0A1T5H502_9BACT</name>
<protein>
    <submittedName>
        <fullName evidence="2">Por secretion system C-terminal sorting domain-containing protein</fullName>
    </submittedName>
</protein>
<organism evidence="2 3">
    <name type="scientific">Dyadobacter psychrophilus</name>
    <dbReference type="NCBI Taxonomy" id="651661"/>
    <lineage>
        <taxon>Bacteria</taxon>
        <taxon>Pseudomonadati</taxon>
        <taxon>Bacteroidota</taxon>
        <taxon>Cytophagia</taxon>
        <taxon>Cytophagales</taxon>
        <taxon>Spirosomataceae</taxon>
        <taxon>Dyadobacter</taxon>
    </lineage>
</organism>
<dbReference type="RefSeq" id="WP_229208551.1">
    <property type="nucleotide sequence ID" value="NZ_FUZA01000008.1"/>
</dbReference>
<evidence type="ECO:0000313" key="3">
    <source>
        <dbReference type="Proteomes" id="UP000190897"/>
    </source>
</evidence>
<dbReference type="NCBIfam" id="TIGR04183">
    <property type="entry name" value="Por_Secre_tail"/>
    <property type="match status" value="1"/>
</dbReference>
<proteinExistence type="predicted"/>
<gene>
    <name evidence="2" type="ORF">SAMN05660293_04917</name>
</gene>
<evidence type="ECO:0000259" key="1">
    <source>
        <dbReference type="Pfam" id="PF18962"/>
    </source>
</evidence>
<dbReference type="EMBL" id="FUZA01000008">
    <property type="protein sequence ID" value="SKC15755.1"/>
    <property type="molecule type" value="Genomic_DNA"/>
</dbReference>
<sequence length="169" mass="18866">MKFEARAEGKNVLLTWSTSSEVNSEKFVIERSASGKDWDAIGQIRAQKLSSEQEEYAFYDPNVELKVAYYRLKMVDSDSTFAYSKIESLQFDGSQFAIFPNPVGNDGLLQLPDGANVINIAIFDLSGKKVFEEDDAAKHVNIEKLPAGNYIVRVLLNDGSETSQMVVKK</sequence>
<dbReference type="Pfam" id="PF18962">
    <property type="entry name" value="Por_Secre_tail"/>
    <property type="match status" value="1"/>
</dbReference>
<accession>A0A1T5H502</accession>
<evidence type="ECO:0000313" key="2">
    <source>
        <dbReference type="EMBL" id="SKC15755.1"/>
    </source>
</evidence>
<reference evidence="3" key="1">
    <citation type="submission" date="2017-02" db="EMBL/GenBank/DDBJ databases">
        <authorList>
            <person name="Varghese N."/>
            <person name="Submissions S."/>
        </authorList>
    </citation>
    <scope>NUCLEOTIDE SEQUENCE [LARGE SCALE GENOMIC DNA]</scope>
    <source>
        <strain evidence="3">DSM 22270</strain>
    </source>
</reference>
<dbReference type="InterPro" id="IPR026444">
    <property type="entry name" value="Secre_tail"/>
</dbReference>
<feature type="domain" description="Secretion system C-terminal sorting" evidence="1">
    <location>
        <begin position="98"/>
        <end position="167"/>
    </location>
</feature>
<dbReference type="Gene3D" id="2.60.40.10">
    <property type="entry name" value="Immunoglobulins"/>
    <property type="match status" value="1"/>
</dbReference>
<keyword evidence="3" id="KW-1185">Reference proteome</keyword>
<dbReference type="STRING" id="651661.SAMN05660293_04917"/>
<dbReference type="AlphaFoldDB" id="A0A1T5H502"/>
<dbReference type="InterPro" id="IPR013783">
    <property type="entry name" value="Ig-like_fold"/>
</dbReference>